<dbReference type="Pfam" id="PF06429">
    <property type="entry name" value="Flg_bbr_C"/>
    <property type="match status" value="1"/>
</dbReference>
<evidence type="ECO:0000256" key="5">
    <source>
        <dbReference type="ARBA" id="ARBA00022525"/>
    </source>
</evidence>
<organism evidence="10 11">
    <name type="scientific">Alteromonas confluentis</name>
    <dbReference type="NCBI Taxonomy" id="1656094"/>
    <lineage>
        <taxon>Bacteria</taxon>
        <taxon>Pseudomonadati</taxon>
        <taxon>Pseudomonadota</taxon>
        <taxon>Gammaproteobacteria</taxon>
        <taxon>Alteromonadales</taxon>
        <taxon>Alteromonadaceae</taxon>
        <taxon>Alteromonas/Salinimonas group</taxon>
        <taxon>Alteromonas</taxon>
    </lineage>
</organism>
<dbReference type="InterPro" id="IPR010930">
    <property type="entry name" value="Flg_bb/hook_C_dom"/>
</dbReference>
<gene>
    <name evidence="10" type="ORF">BFC18_19680</name>
</gene>
<dbReference type="AlphaFoldDB" id="A0A1E7Z664"/>
<dbReference type="NCBIfam" id="TIGR02492">
    <property type="entry name" value="flgK_ends"/>
    <property type="match status" value="1"/>
</dbReference>
<dbReference type="STRING" id="1656094.BFC18_19680"/>
<dbReference type="PANTHER" id="PTHR30033">
    <property type="entry name" value="FLAGELLAR HOOK-ASSOCIATED PROTEIN 1"/>
    <property type="match status" value="1"/>
</dbReference>
<evidence type="ECO:0000256" key="3">
    <source>
        <dbReference type="ARBA" id="ARBA00009677"/>
    </source>
</evidence>
<dbReference type="GO" id="GO:0005198">
    <property type="term" value="F:structural molecule activity"/>
    <property type="evidence" value="ECO:0007669"/>
    <property type="project" value="InterPro"/>
</dbReference>
<dbReference type="PANTHER" id="PTHR30033:SF1">
    <property type="entry name" value="FLAGELLAR HOOK-ASSOCIATED PROTEIN 1"/>
    <property type="match status" value="1"/>
</dbReference>
<dbReference type="Pfam" id="PF00460">
    <property type="entry name" value="Flg_bb_rod"/>
    <property type="match status" value="1"/>
</dbReference>
<dbReference type="Proteomes" id="UP000175691">
    <property type="component" value="Unassembled WGS sequence"/>
</dbReference>
<feature type="domain" description="Flagellar basal-body/hook protein C-terminal" evidence="8">
    <location>
        <begin position="666"/>
        <end position="704"/>
    </location>
</feature>
<protein>
    <recommendedName>
        <fullName evidence="4">Flagellar hook-associated protein 1</fullName>
    </recommendedName>
</protein>
<dbReference type="GO" id="GO:0009424">
    <property type="term" value="C:bacterial-type flagellum hook"/>
    <property type="evidence" value="ECO:0007669"/>
    <property type="project" value="InterPro"/>
</dbReference>
<sequence length="707" mass="74105">MIRADLFNIATSGVNASSQLLNSTSNNIANVNTEGYVRERTVFESTTLGGVGRGTTERVISIFAQNQLRRDTTSVGELETFVEKTASLDNLLAGEANSIANGLSEFFAAIQTASDDPTNLASREAVLGKATSMVARLNSISDFMEAKEEELNLEFTSQVERANSLITNIGELNVAIVTAKGGSNSEPSALLNERDKAINELAELMSIEVRENQFGASVINLSSGESLVLENGDFNVFELGNDADLNFKELQLATHFNSQTKSETAININEASVGGSLGGLFRFRDEILGPAQRDVGQIALAMADAVNSQNKLGMDLDLQLGGDIFAIPEFTGLNYTGTPDNLPVSGRIIPGQGSDITDADYKITVDAVNGSGYPTSVTLTMINSDGTPKKLADGSDAIFPSIAINAGYNDLPGGIQIEFQSASGHSVGNEFLIQPTKYVASDIALVTERPEDLAFAAPIRAEASLANLGDAQVKQVTVSNTVVDAALGSEASAFNGAGGIHNAANAPGGTVGAPAQIVFTSASDFQVLDAAGAVITNVSGVTDYDNLLAQAEATGSGPAWPAAFSALDDYPGYDVSLSGVPVPGDSFNLTYNTDGVADNTNAEVLAGLQREGLVQLSADSSNKTRTFHDAYSSLIGRVGEKTATAEISLEAAEAMKVQSETWFDSVSGVSLDEEAANLVRYQQSYAAAARILTTAQDLFDTILSVVR</sequence>
<dbReference type="Pfam" id="PF22638">
    <property type="entry name" value="FlgK_D1"/>
    <property type="match status" value="1"/>
</dbReference>
<name>A0A1E7Z664_9ALTE</name>
<keyword evidence="10" id="KW-0966">Cell projection</keyword>
<evidence type="ECO:0000259" key="7">
    <source>
        <dbReference type="Pfam" id="PF00460"/>
    </source>
</evidence>
<evidence type="ECO:0000256" key="4">
    <source>
        <dbReference type="ARBA" id="ARBA00016244"/>
    </source>
</evidence>
<feature type="domain" description="Flagellar basal body rod protein N-terminal" evidence="7">
    <location>
        <begin position="7"/>
        <end position="36"/>
    </location>
</feature>
<reference evidence="10 11" key="1">
    <citation type="submission" date="2016-08" db="EMBL/GenBank/DDBJ databases">
        <authorList>
            <person name="Seilhamer J.J."/>
        </authorList>
    </citation>
    <scope>NUCLEOTIDE SEQUENCE [LARGE SCALE GENOMIC DNA]</scope>
    <source>
        <strain evidence="10 11">KCTC 42603</strain>
    </source>
</reference>
<dbReference type="InterPro" id="IPR001444">
    <property type="entry name" value="Flag_bb_rod_N"/>
</dbReference>
<evidence type="ECO:0000313" key="10">
    <source>
        <dbReference type="EMBL" id="OFC68967.1"/>
    </source>
</evidence>
<accession>A0A1E7Z664</accession>
<comment type="caution">
    <text evidence="10">The sequence shown here is derived from an EMBL/GenBank/DDBJ whole genome shotgun (WGS) entry which is preliminary data.</text>
</comment>
<dbReference type="OrthoDB" id="9802553at2"/>
<proteinExistence type="inferred from homology"/>
<evidence type="ECO:0000259" key="8">
    <source>
        <dbReference type="Pfam" id="PF06429"/>
    </source>
</evidence>
<evidence type="ECO:0000256" key="2">
    <source>
        <dbReference type="ARBA" id="ARBA00004613"/>
    </source>
</evidence>
<dbReference type="RefSeq" id="WP_070127072.1">
    <property type="nucleotide sequence ID" value="NZ_MDHN01000041.1"/>
</dbReference>
<keyword evidence="10" id="KW-0969">Cilium</keyword>
<keyword evidence="6" id="KW-0975">Bacterial flagellum</keyword>
<dbReference type="SUPFAM" id="SSF64518">
    <property type="entry name" value="Phase 1 flagellin"/>
    <property type="match status" value="2"/>
</dbReference>
<dbReference type="PRINTS" id="PR01005">
    <property type="entry name" value="FLGHOOKAP1"/>
</dbReference>
<keyword evidence="10" id="KW-0282">Flagellum</keyword>
<dbReference type="EMBL" id="MDHN01000041">
    <property type="protein sequence ID" value="OFC68967.1"/>
    <property type="molecule type" value="Genomic_DNA"/>
</dbReference>
<evidence type="ECO:0000259" key="9">
    <source>
        <dbReference type="Pfam" id="PF22638"/>
    </source>
</evidence>
<comment type="subcellular location">
    <subcellularLocation>
        <location evidence="1">Bacterial flagellum</location>
    </subcellularLocation>
    <subcellularLocation>
        <location evidence="2">Secreted</location>
    </subcellularLocation>
</comment>
<dbReference type="InterPro" id="IPR002371">
    <property type="entry name" value="FlgK"/>
</dbReference>
<dbReference type="GO" id="GO:0005576">
    <property type="term" value="C:extracellular region"/>
    <property type="evidence" value="ECO:0007669"/>
    <property type="project" value="UniProtKB-SubCell"/>
</dbReference>
<evidence type="ECO:0000256" key="1">
    <source>
        <dbReference type="ARBA" id="ARBA00004365"/>
    </source>
</evidence>
<comment type="similarity">
    <text evidence="3">Belongs to the flagella basal body rod proteins family.</text>
</comment>
<keyword evidence="11" id="KW-1185">Reference proteome</keyword>
<feature type="domain" description="Flagellar hook-associated protein FlgK helical" evidence="9">
    <location>
        <begin position="87"/>
        <end position="325"/>
    </location>
</feature>
<dbReference type="InterPro" id="IPR019776">
    <property type="entry name" value="Flagellar_basal_body_rod_CS"/>
</dbReference>
<evidence type="ECO:0000256" key="6">
    <source>
        <dbReference type="ARBA" id="ARBA00023143"/>
    </source>
</evidence>
<dbReference type="InterPro" id="IPR053927">
    <property type="entry name" value="FlgK_helical"/>
</dbReference>
<dbReference type="GO" id="GO:0044780">
    <property type="term" value="P:bacterial-type flagellum assembly"/>
    <property type="evidence" value="ECO:0007669"/>
    <property type="project" value="InterPro"/>
</dbReference>
<evidence type="ECO:0000313" key="11">
    <source>
        <dbReference type="Proteomes" id="UP000175691"/>
    </source>
</evidence>
<dbReference type="PROSITE" id="PS00588">
    <property type="entry name" value="FLAGELLA_BB_ROD"/>
    <property type="match status" value="1"/>
</dbReference>
<keyword evidence="5" id="KW-0964">Secreted</keyword>